<keyword evidence="4" id="KW-1185">Reference proteome</keyword>
<dbReference type="EMBL" id="CP098736">
    <property type="protein sequence ID" value="USE80060.1"/>
    <property type="molecule type" value="Genomic_DNA"/>
</dbReference>
<evidence type="ECO:0000256" key="1">
    <source>
        <dbReference type="SAM" id="MobiDB-lite"/>
    </source>
</evidence>
<organism evidence="3 4">
    <name type="scientific">Cupriavidus gilardii</name>
    <dbReference type="NCBI Taxonomy" id="82541"/>
    <lineage>
        <taxon>Bacteria</taxon>
        <taxon>Pseudomonadati</taxon>
        <taxon>Pseudomonadota</taxon>
        <taxon>Betaproteobacteria</taxon>
        <taxon>Burkholderiales</taxon>
        <taxon>Burkholderiaceae</taxon>
        <taxon>Cupriavidus</taxon>
    </lineage>
</organism>
<dbReference type="PANTHER" id="PTHR34611:SF2">
    <property type="entry name" value="INACTIVE RECOMBINATION-PROMOTING NUCLEASE-LIKE PROTEIN RPNE-RELATED"/>
    <property type="match status" value="1"/>
</dbReference>
<dbReference type="RefSeq" id="WP_198751042.1">
    <property type="nucleotide sequence ID" value="NZ_CP098736.1"/>
</dbReference>
<proteinExistence type="predicted"/>
<dbReference type="InterPro" id="IPR051699">
    <property type="entry name" value="Rpn/YhgA-like_nuclease"/>
</dbReference>
<evidence type="ECO:0000259" key="2">
    <source>
        <dbReference type="Pfam" id="PF04754"/>
    </source>
</evidence>
<evidence type="ECO:0000313" key="4">
    <source>
        <dbReference type="Proteomes" id="UP001056648"/>
    </source>
</evidence>
<accession>A0ABY4VSU8</accession>
<sequence length="329" mass="38894">MIGTMAKHDDVSYKFLYTCPEFVRDLLKSFVPKQWWRKVDFSTLERMPCSYVTDDFRERADDVVWRVRTGQQWMYLYILIEFQSTVDTFMAVRVLSYLMLLYQDLIRRKECLPGRLLPPVLPIVLYNGETKWTAPVDVQSLIAHDADLPIPRFRYHLIDESRYSEARLARRRNLVAAVMRFNRLKNERSLVRLIREVRYWIDGRKELRRTLAMWMRGVLLRQRKGKLALPRVRDLEELEMSLAQRMDEWAARHEEKGEKRGEKRGEKKGITKGRQEGAARVLQQLLARRFGPLPPDVVAKLNAAQAADIRRWSGRLLDAQSLDAVFKTR</sequence>
<dbReference type="Proteomes" id="UP001056648">
    <property type="component" value="Chromosome 2"/>
</dbReference>
<feature type="domain" description="Transposase (putative) YhgA-like" evidence="2">
    <location>
        <begin position="7"/>
        <end position="200"/>
    </location>
</feature>
<dbReference type="Pfam" id="PF04754">
    <property type="entry name" value="Transposase_31"/>
    <property type="match status" value="1"/>
</dbReference>
<feature type="region of interest" description="Disordered" evidence="1">
    <location>
        <begin position="251"/>
        <end position="276"/>
    </location>
</feature>
<dbReference type="PANTHER" id="PTHR34611">
    <property type="match status" value="1"/>
</dbReference>
<reference evidence="3" key="1">
    <citation type="submission" date="2022-06" db="EMBL/GenBank/DDBJ databases">
        <title>Complete genome sequence and characterization of Cupriavidus gilardii QJ1 isolated from contaminating cells.</title>
        <authorList>
            <person name="Qi J."/>
        </authorList>
    </citation>
    <scope>NUCLEOTIDE SEQUENCE</scope>
    <source>
        <strain evidence="3">QJ1</strain>
    </source>
</reference>
<evidence type="ECO:0000313" key="3">
    <source>
        <dbReference type="EMBL" id="USE80060.1"/>
    </source>
</evidence>
<dbReference type="InterPro" id="IPR006842">
    <property type="entry name" value="Transposase_31"/>
</dbReference>
<gene>
    <name evidence="3" type="ORF">NDR89_26275</name>
</gene>
<protein>
    <submittedName>
        <fullName evidence="3">Rpn family recombination-promoting nuclease/putative transposase</fullName>
    </submittedName>
</protein>
<name>A0ABY4VSU8_9BURK</name>